<dbReference type="PANTHER" id="PTHR43434">
    <property type="entry name" value="PHOSPHOGLYCOLATE PHOSPHATASE"/>
    <property type="match status" value="1"/>
</dbReference>
<dbReference type="EMBL" id="AZDJ01000030">
    <property type="protein sequence ID" value="KRK70947.1"/>
    <property type="molecule type" value="Genomic_DNA"/>
</dbReference>
<dbReference type="SFLD" id="SFLDG01129">
    <property type="entry name" value="C1.5:_HAD__Beta-PGM__Phosphata"/>
    <property type="match status" value="1"/>
</dbReference>
<dbReference type="InterPro" id="IPR036412">
    <property type="entry name" value="HAD-like_sf"/>
</dbReference>
<evidence type="ECO:0000313" key="2">
    <source>
        <dbReference type="Proteomes" id="UP000051804"/>
    </source>
</evidence>
<proteinExistence type="predicted"/>
<dbReference type="GO" id="GO:0004713">
    <property type="term" value="F:protein tyrosine kinase activity"/>
    <property type="evidence" value="ECO:0007669"/>
    <property type="project" value="TreeGrafter"/>
</dbReference>
<evidence type="ECO:0000313" key="1">
    <source>
        <dbReference type="EMBL" id="KRK70947.1"/>
    </source>
</evidence>
<keyword evidence="1" id="KW-0378">Hydrolase</keyword>
<accession>A0A0R1JP76</accession>
<dbReference type="GO" id="GO:0005829">
    <property type="term" value="C:cytosol"/>
    <property type="evidence" value="ECO:0007669"/>
    <property type="project" value="TreeGrafter"/>
</dbReference>
<dbReference type="InterPro" id="IPR050155">
    <property type="entry name" value="HAD-like_hydrolase_sf"/>
</dbReference>
<dbReference type="RefSeq" id="WP_056951604.1">
    <property type="nucleotide sequence ID" value="NZ_AZDJ01000030.1"/>
</dbReference>
<dbReference type="InterPro" id="IPR041492">
    <property type="entry name" value="HAD_2"/>
</dbReference>
<dbReference type="Gene3D" id="3.40.50.1000">
    <property type="entry name" value="HAD superfamily/HAD-like"/>
    <property type="match status" value="1"/>
</dbReference>
<gene>
    <name evidence="1" type="ORF">FD02_GL000128</name>
</gene>
<dbReference type="Gene3D" id="1.10.150.240">
    <property type="entry name" value="Putative phosphatase, domain 2"/>
    <property type="match status" value="1"/>
</dbReference>
<dbReference type="Proteomes" id="UP000051804">
    <property type="component" value="Unassembled WGS sequence"/>
</dbReference>
<keyword evidence="2" id="KW-1185">Reference proteome</keyword>
<dbReference type="Pfam" id="PF13419">
    <property type="entry name" value="HAD_2"/>
    <property type="match status" value="1"/>
</dbReference>
<reference evidence="1 2" key="1">
    <citation type="journal article" date="2015" name="Genome Announc.">
        <title>Expanding the biotechnology potential of lactobacilli through comparative genomics of 213 strains and associated genera.</title>
        <authorList>
            <person name="Sun Z."/>
            <person name="Harris H.M."/>
            <person name="McCann A."/>
            <person name="Guo C."/>
            <person name="Argimon S."/>
            <person name="Zhang W."/>
            <person name="Yang X."/>
            <person name="Jeffery I.B."/>
            <person name="Cooney J.C."/>
            <person name="Kagawa T.F."/>
            <person name="Liu W."/>
            <person name="Song Y."/>
            <person name="Salvetti E."/>
            <person name="Wrobel A."/>
            <person name="Rasinkangas P."/>
            <person name="Parkhill J."/>
            <person name="Rea M.C."/>
            <person name="O'Sullivan O."/>
            <person name="Ritari J."/>
            <person name="Douillard F.P."/>
            <person name="Paul Ross R."/>
            <person name="Yang R."/>
            <person name="Briner A.E."/>
            <person name="Felis G.E."/>
            <person name="de Vos W.M."/>
            <person name="Barrangou R."/>
            <person name="Klaenhammer T.R."/>
            <person name="Caufield P.W."/>
            <person name="Cui Y."/>
            <person name="Zhang H."/>
            <person name="O'Toole P.W."/>
        </authorList>
    </citation>
    <scope>NUCLEOTIDE SEQUENCE [LARGE SCALE GENOMIC DNA]</scope>
    <source>
        <strain evidence="1 2">JCM 17158</strain>
    </source>
</reference>
<dbReference type="SUPFAM" id="SSF56784">
    <property type="entry name" value="HAD-like"/>
    <property type="match status" value="1"/>
</dbReference>
<dbReference type="InterPro" id="IPR023214">
    <property type="entry name" value="HAD_sf"/>
</dbReference>
<dbReference type="AlphaFoldDB" id="A0A0R1JP76"/>
<dbReference type="SFLD" id="SFLDS00003">
    <property type="entry name" value="Haloacid_Dehalogenase"/>
    <property type="match status" value="1"/>
</dbReference>
<dbReference type="OrthoDB" id="9792518at2"/>
<dbReference type="PANTHER" id="PTHR43434:SF20">
    <property type="entry name" value="5'-NUCLEOTIDASE"/>
    <property type="match status" value="1"/>
</dbReference>
<dbReference type="GO" id="GO:0016787">
    <property type="term" value="F:hydrolase activity"/>
    <property type="evidence" value="ECO:0007669"/>
    <property type="project" value="UniProtKB-KW"/>
</dbReference>
<sequence>MTKTIFFDFDGTLADSAAGIIGGLHVAAKKMGLPDLGDAVYRRFIGPVMTTSLHEYYPTLSAAAVQQTVLAFQDYYGREGWQHTTIYPGIPAALAQLQAAGYSLNVASAKPEVMLHKLLPHFQLDQYFSGVYGATLDESIRSSKTQVLAYGLTQSQADPAQSVMVGDRASDMVGGSANHVTTLGVLYGFGDRAELAAAHADAIVATPKELMAGIQQLLG</sequence>
<dbReference type="InterPro" id="IPR023198">
    <property type="entry name" value="PGP-like_dom2"/>
</dbReference>
<dbReference type="STRING" id="1291734.FD02_GL000128"/>
<protein>
    <submittedName>
        <fullName evidence="1">Haloacid dehalogenase-like hydrolase</fullName>
    </submittedName>
</protein>
<name>A0A0R1JP76_9LACO</name>
<organism evidence="1 2">
    <name type="scientific">Lacticaseibacillus nasuensis JCM 17158</name>
    <dbReference type="NCBI Taxonomy" id="1291734"/>
    <lineage>
        <taxon>Bacteria</taxon>
        <taxon>Bacillati</taxon>
        <taxon>Bacillota</taxon>
        <taxon>Bacilli</taxon>
        <taxon>Lactobacillales</taxon>
        <taxon>Lactobacillaceae</taxon>
        <taxon>Lacticaseibacillus</taxon>
    </lineage>
</organism>
<dbReference type="PATRIC" id="fig|1291734.4.peg.136"/>
<comment type="caution">
    <text evidence="1">The sequence shown here is derived from an EMBL/GenBank/DDBJ whole genome shotgun (WGS) entry which is preliminary data.</text>
</comment>